<dbReference type="CDD" id="cd00082">
    <property type="entry name" value="HisKA"/>
    <property type="match status" value="1"/>
</dbReference>
<dbReference type="SUPFAM" id="SSF55874">
    <property type="entry name" value="ATPase domain of HSP90 chaperone/DNA topoisomerase II/histidine kinase"/>
    <property type="match status" value="1"/>
</dbReference>
<organism evidence="11 12">
    <name type="scientific">Bacillus carboniphilus</name>
    <dbReference type="NCBI Taxonomy" id="86663"/>
    <lineage>
        <taxon>Bacteria</taxon>
        <taxon>Bacillati</taxon>
        <taxon>Bacillota</taxon>
        <taxon>Bacilli</taxon>
        <taxon>Bacillales</taxon>
        <taxon>Bacillaceae</taxon>
        <taxon>Bacillus</taxon>
    </lineage>
</organism>
<dbReference type="SUPFAM" id="SSF47384">
    <property type="entry name" value="Homodimeric domain of signal transducing histidine kinase"/>
    <property type="match status" value="1"/>
</dbReference>
<dbReference type="Pfam" id="PF00512">
    <property type="entry name" value="HisKA"/>
    <property type="match status" value="1"/>
</dbReference>
<dbReference type="EMBL" id="BAAADJ010000017">
    <property type="protein sequence ID" value="GAA0326005.1"/>
    <property type="molecule type" value="Genomic_DNA"/>
</dbReference>
<reference evidence="11 12" key="1">
    <citation type="journal article" date="2019" name="Int. J. Syst. Evol. Microbiol.">
        <title>The Global Catalogue of Microorganisms (GCM) 10K type strain sequencing project: providing services to taxonomists for standard genome sequencing and annotation.</title>
        <authorList>
            <consortium name="The Broad Institute Genomics Platform"/>
            <consortium name="The Broad Institute Genome Sequencing Center for Infectious Disease"/>
            <person name="Wu L."/>
            <person name="Ma J."/>
        </authorList>
    </citation>
    <scope>NUCLEOTIDE SEQUENCE [LARGE SCALE GENOMIC DNA]</scope>
    <source>
        <strain evidence="11 12">JCM 9731</strain>
    </source>
</reference>
<dbReference type="Proteomes" id="UP001500782">
    <property type="component" value="Unassembled WGS sequence"/>
</dbReference>
<evidence type="ECO:0000256" key="4">
    <source>
        <dbReference type="ARBA" id="ARBA00022553"/>
    </source>
</evidence>
<proteinExistence type="predicted"/>
<evidence type="ECO:0000256" key="9">
    <source>
        <dbReference type="ARBA" id="ARBA00023012"/>
    </source>
</evidence>
<dbReference type="PROSITE" id="PS50109">
    <property type="entry name" value="HIS_KIN"/>
    <property type="match status" value="1"/>
</dbReference>
<dbReference type="InterPro" id="IPR004358">
    <property type="entry name" value="Sig_transdc_His_kin-like_C"/>
</dbReference>
<accession>A0ABN0W5N7</accession>
<dbReference type="PANTHER" id="PTHR42878:SF7">
    <property type="entry name" value="SENSOR HISTIDINE KINASE GLRK"/>
    <property type="match status" value="1"/>
</dbReference>
<keyword evidence="4" id="KW-0597">Phosphoprotein</keyword>
<sequence>MTVKTENRIPLTRHIQIDQDSHVLYFYSSEDQYIDNVVSFVLTAKELHQRVVYIDSNERYQKVLSILKQHLELEQIQRLLHYVNNYEFYEMYGDFHFSRVLENFKNTVQPFVDSQTQVRIWGHVDWKDQPNILEKLHTYECECDLSVSDLGFLTVCSYNAQKVPSYILTEMLRSHEYFMTDTELVRSTLYQKSNNVVFPSLSTQNRIETELDFYKQKLDFIHVVSHEVRNPLTVIKSFAAILQSELDSDRHREILQIIQDYSNAIDYEITHIIQTEQMLTTDSLWKTRLVNVHSILDEVIKIMAVKARTQNINLNYEPSLCPKLVLKGNILGYKLVFSNLISNAIKYSNENSDIYVYAFMSDSSFIFKVVDQGIGMSEEQIKLLFTKYEKMNHEKSGQGIGLFMVKKITDFFKGNVYVESQLGKGSAFTVELPL</sequence>
<keyword evidence="8" id="KW-0067">ATP-binding</keyword>
<evidence type="ECO:0000256" key="7">
    <source>
        <dbReference type="ARBA" id="ARBA00022777"/>
    </source>
</evidence>
<dbReference type="CDD" id="cd00075">
    <property type="entry name" value="HATPase"/>
    <property type="match status" value="1"/>
</dbReference>
<gene>
    <name evidence="11" type="ORF">GCM10008967_15730</name>
</gene>
<dbReference type="InterPro" id="IPR003661">
    <property type="entry name" value="HisK_dim/P_dom"/>
</dbReference>
<keyword evidence="12" id="KW-1185">Reference proteome</keyword>
<comment type="caution">
    <text evidence="11">The sequence shown here is derived from an EMBL/GenBank/DDBJ whole genome shotgun (WGS) entry which is preliminary data.</text>
</comment>
<evidence type="ECO:0000259" key="10">
    <source>
        <dbReference type="PROSITE" id="PS50109"/>
    </source>
</evidence>
<comment type="subcellular location">
    <subcellularLocation>
        <location evidence="2">Membrane</location>
    </subcellularLocation>
</comment>
<dbReference type="Gene3D" id="3.30.565.10">
    <property type="entry name" value="Histidine kinase-like ATPase, C-terminal domain"/>
    <property type="match status" value="1"/>
</dbReference>
<evidence type="ECO:0000256" key="5">
    <source>
        <dbReference type="ARBA" id="ARBA00022679"/>
    </source>
</evidence>
<dbReference type="InterPro" id="IPR005467">
    <property type="entry name" value="His_kinase_dom"/>
</dbReference>
<dbReference type="EC" id="2.7.13.3" evidence="3"/>
<evidence type="ECO:0000256" key="8">
    <source>
        <dbReference type="ARBA" id="ARBA00022840"/>
    </source>
</evidence>
<evidence type="ECO:0000256" key="2">
    <source>
        <dbReference type="ARBA" id="ARBA00004370"/>
    </source>
</evidence>
<dbReference type="InterPro" id="IPR003594">
    <property type="entry name" value="HATPase_dom"/>
</dbReference>
<dbReference type="Gene3D" id="1.10.287.130">
    <property type="match status" value="1"/>
</dbReference>
<dbReference type="InterPro" id="IPR025847">
    <property type="entry name" value="MEDS_domain"/>
</dbReference>
<feature type="domain" description="Histidine kinase" evidence="10">
    <location>
        <begin position="223"/>
        <end position="434"/>
    </location>
</feature>
<protein>
    <recommendedName>
        <fullName evidence="3">histidine kinase</fullName>
        <ecNumber evidence="3">2.7.13.3</ecNumber>
    </recommendedName>
</protein>
<evidence type="ECO:0000313" key="12">
    <source>
        <dbReference type="Proteomes" id="UP001500782"/>
    </source>
</evidence>
<comment type="catalytic activity">
    <reaction evidence="1">
        <text>ATP + protein L-histidine = ADP + protein N-phospho-L-histidine.</text>
        <dbReference type="EC" id="2.7.13.3"/>
    </reaction>
</comment>
<evidence type="ECO:0000256" key="1">
    <source>
        <dbReference type="ARBA" id="ARBA00000085"/>
    </source>
</evidence>
<dbReference type="PRINTS" id="PR00344">
    <property type="entry name" value="BCTRLSENSOR"/>
</dbReference>
<keyword evidence="6" id="KW-0547">Nucleotide-binding</keyword>
<evidence type="ECO:0000256" key="3">
    <source>
        <dbReference type="ARBA" id="ARBA00012438"/>
    </source>
</evidence>
<dbReference type="PANTHER" id="PTHR42878">
    <property type="entry name" value="TWO-COMPONENT HISTIDINE KINASE"/>
    <property type="match status" value="1"/>
</dbReference>
<keyword evidence="5" id="KW-0808">Transferase</keyword>
<dbReference type="InterPro" id="IPR036097">
    <property type="entry name" value="HisK_dim/P_sf"/>
</dbReference>
<dbReference type="Pfam" id="PF02518">
    <property type="entry name" value="HATPase_c"/>
    <property type="match status" value="1"/>
</dbReference>
<dbReference type="SMART" id="SM00387">
    <property type="entry name" value="HATPase_c"/>
    <property type="match status" value="1"/>
</dbReference>
<evidence type="ECO:0000256" key="6">
    <source>
        <dbReference type="ARBA" id="ARBA00022741"/>
    </source>
</evidence>
<dbReference type="InterPro" id="IPR050351">
    <property type="entry name" value="BphY/WalK/GraS-like"/>
</dbReference>
<dbReference type="RefSeq" id="WP_343797940.1">
    <property type="nucleotide sequence ID" value="NZ_BAAADJ010000017.1"/>
</dbReference>
<keyword evidence="9" id="KW-0902">Two-component regulatory system</keyword>
<dbReference type="Pfam" id="PF14417">
    <property type="entry name" value="MEDS"/>
    <property type="match status" value="1"/>
</dbReference>
<keyword evidence="7" id="KW-0418">Kinase</keyword>
<dbReference type="SMART" id="SM00388">
    <property type="entry name" value="HisKA"/>
    <property type="match status" value="1"/>
</dbReference>
<evidence type="ECO:0000313" key="11">
    <source>
        <dbReference type="EMBL" id="GAA0326005.1"/>
    </source>
</evidence>
<dbReference type="InterPro" id="IPR036890">
    <property type="entry name" value="HATPase_C_sf"/>
</dbReference>
<name>A0ABN0W5N7_9BACI</name>